<feature type="signal peptide" evidence="1">
    <location>
        <begin position="1"/>
        <end position="20"/>
    </location>
</feature>
<evidence type="ECO:0000256" key="1">
    <source>
        <dbReference type="SAM" id="SignalP"/>
    </source>
</evidence>
<gene>
    <name evidence="2" type="ORF">EV210_10344</name>
</gene>
<dbReference type="RefSeq" id="WP_132076539.1">
    <property type="nucleotide sequence ID" value="NZ_DAIMLW010000055.1"/>
</dbReference>
<dbReference type="Proteomes" id="UP000295063">
    <property type="component" value="Unassembled WGS sequence"/>
</dbReference>
<protein>
    <recommendedName>
        <fullName evidence="4">Outer membrane protein with beta-barrel domain</fullName>
    </recommendedName>
</protein>
<reference evidence="2 3" key="1">
    <citation type="submission" date="2019-03" db="EMBL/GenBank/DDBJ databases">
        <title>Genomic Encyclopedia of Type Strains, Phase IV (KMG-IV): sequencing the most valuable type-strain genomes for metagenomic binning, comparative biology and taxonomic classification.</title>
        <authorList>
            <person name="Goeker M."/>
        </authorList>
    </citation>
    <scope>NUCLEOTIDE SEQUENCE [LARGE SCALE GENOMIC DNA]</scope>
    <source>
        <strain evidence="2 3">DSM 15969</strain>
    </source>
</reference>
<dbReference type="AlphaFoldDB" id="A0A4R1Q3J4"/>
<dbReference type="OrthoDB" id="1679797at2"/>
<accession>A0A4R1Q3J4</accession>
<evidence type="ECO:0008006" key="4">
    <source>
        <dbReference type="Google" id="ProtNLM"/>
    </source>
</evidence>
<evidence type="ECO:0000313" key="3">
    <source>
        <dbReference type="Proteomes" id="UP000295063"/>
    </source>
</evidence>
<sequence length="198" mass="20970">MKKCLMVIAASLALSGVAMAAPVTNIEKGETNAGYIYWNPQVEYNSLDLGSANANGFFVETALSDKVIAGVETIKGKISGGTASMDARFTDVTLQYKLSDQIRLIAGNRNYDTGASVSGLGSDNQSINKFITGLSASTVLGEKMTGYASVLTNSIGTDWQVGVNRNLTDTVDFNVNYRYYDGDTATLKGIGAGLVCKF</sequence>
<organism evidence="2 3">
    <name type="scientific">Anaerospora hongkongensis</name>
    <dbReference type="NCBI Taxonomy" id="244830"/>
    <lineage>
        <taxon>Bacteria</taxon>
        <taxon>Bacillati</taxon>
        <taxon>Bacillota</taxon>
        <taxon>Negativicutes</taxon>
        <taxon>Selenomonadales</taxon>
        <taxon>Sporomusaceae</taxon>
        <taxon>Anaerospora</taxon>
    </lineage>
</organism>
<dbReference type="EMBL" id="SLUI01000003">
    <property type="protein sequence ID" value="TCL38572.1"/>
    <property type="molecule type" value="Genomic_DNA"/>
</dbReference>
<proteinExistence type="predicted"/>
<dbReference type="SUPFAM" id="SSF56935">
    <property type="entry name" value="Porins"/>
    <property type="match status" value="1"/>
</dbReference>
<keyword evidence="1" id="KW-0732">Signal</keyword>
<feature type="chain" id="PRO_5020194419" description="Outer membrane protein with beta-barrel domain" evidence="1">
    <location>
        <begin position="21"/>
        <end position="198"/>
    </location>
</feature>
<name>A0A4R1Q3J4_9FIRM</name>
<evidence type="ECO:0000313" key="2">
    <source>
        <dbReference type="EMBL" id="TCL38572.1"/>
    </source>
</evidence>
<keyword evidence="3" id="KW-1185">Reference proteome</keyword>
<comment type="caution">
    <text evidence="2">The sequence shown here is derived from an EMBL/GenBank/DDBJ whole genome shotgun (WGS) entry which is preliminary data.</text>
</comment>